<accession>A0ABX0D834</accession>
<dbReference type="InterPro" id="IPR001867">
    <property type="entry name" value="OmpR/PhoB-type_DNA-bd"/>
</dbReference>
<dbReference type="Pfam" id="PF00486">
    <property type="entry name" value="Trans_reg_C"/>
    <property type="match status" value="1"/>
</dbReference>
<evidence type="ECO:0000256" key="5">
    <source>
        <dbReference type="PROSITE-ProRule" id="PRU01091"/>
    </source>
</evidence>
<dbReference type="InterPro" id="IPR005158">
    <property type="entry name" value="BTAD"/>
</dbReference>
<evidence type="ECO:0000256" key="1">
    <source>
        <dbReference type="ARBA" id="ARBA00005820"/>
    </source>
</evidence>
<dbReference type="Pfam" id="PF03704">
    <property type="entry name" value="BTAD"/>
    <property type="match status" value="1"/>
</dbReference>
<dbReference type="SUPFAM" id="SSF46894">
    <property type="entry name" value="C-terminal effector domain of the bipartite response regulators"/>
    <property type="match status" value="1"/>
</dbReference>
<dbReference type="InterPro" id="IPR051677">
    <property type="entry name" value="AfsR-DnrI-RedD_regulator"/>
</dbReference>
<sequence>MSPLRIRVLGPIGAEIGGTPLQISKPRHRELLAIMVAARGGTVSTARLVDELWEDAAPAGAVGTVQTFIGELRRIIEPGRSPRTPPAVLVTAAGGYALTIPGAGVDLWRAEQAVRAAAGLPAAEREPLLAAALQEWQGPAFEEFSSRPWARDERAWIAELRAGAVEQLASTRLELGRPEDVPPLLNTHIAEHPWREEGWRLLALALYRTARQRDALAVLAQARTTLRENLGLEPGSPLAGLERDILRRSPSLDLPDGGGSILLRAATATAHTGARSQLESATVLLPRLAVSGAVRFAGEQRLAAIAAAEEFGDPDLAARVIGGFDVPGSWTRSDDPAQSAAVVAAALRTLAALPPEASPRVRARLLATVAMESRGTAGRLAEAAEAEAIARRLGDPALLCLALSARYLQTFGRAGLAGSREALGAEITAQAVEAELPTFEIEGRLVRMQALCALGNIPAAAVEADAIDALAARFDRGLASVFTAWFRWTFLDGPAPPGGSEMPGFRTGLPELAALAAAVRAGTELPDGHFGPYEPWVRPLLLVRRGRREEAATALGAFPDPPQDLMLEVSWFLIGRAAIDGAHLDAARRAHGALLPAARERAAGSAAVDLGPIAPLLAGLSELCGREGRL</sequence>
<protein>
    <recommendedName>
        <fullName evidence="6">OmpR/PhoB-type domain-containing protein</fullName>
    </recommendedName>
</protein>
<dbReference type="Gene3D" id="1.25.40.10">
    <property type="entry name" value="Tetratricopeptide repeat domain"/>
    <property type="match status" value="1"/>
</dbReference>
<comment type="caution">
    <text evidence="7">The sequence shown here is derived from an EMBL/GenBank/DDBJ whole genome shotgun (WGS) entry which is preliminary data.</text>
</comment>
<dbReference type="InterPro" id="IPR036388">
    <property type="entry name" value="WH-like_DNA-bd_sf"/>
</dbReference>
<comment type="similarity">
    <text evidence="1">Belongs to the AfsR/DnrI/RedD regulatory family.</text>
</comment>
<organism evidence="7 8">
    <name type="scientific">Arthrobacter silviterrae</name>
    <dbReference type="NCBI Taxonomy" id="2026658"/>
    <lineage>
        <taxon>Bacteria</taxon>
        <taxon>Bacillati</taxon>
        <taxon>Actinomycetota</taxon>
        <taxon>Actinomycetes</taxon>
        <taxon>Micrococcales</taxon>
        <taxon>Micrococcaceae</taxon>
        <taxon>Arthrobacter</taxon>
    </lineage>
</organism>
<dbReference type="SUPFAM" id="SSF48452">
    <property type="entry name" value="TPR-like"/>
    <property type="match status" value="1"/>
</dbReference>
<gene>
    <name evidence="7" type="ORF">G6N77_01180</name>
</gene>
<name>A0ABX0D834_9MICC</name>
<reference evidence="7 8" key="1">
    <citation type="submission" date="2020-02" db="EMBL/GenBank/DDBJ databases">
        <title>Genome sequence of the type strain DSM 27180 of Arthrobacter silviterrae.</title>
        <authorList>
            <person name="Gao J."/>
            <person name="Sun J."/>
        </authorList>
    </citation>
    <scope>NUCLEOTIDE SEQUENCE [LARGE SCALE GENOMIC DNA]</scope>
    <source>
        <strain evidence="7 8">DSM 27180</strain>
    </source>
</reference>
<evidence type="ECO:0000259" key="6">
    <source>
        <dbReference type="PROSITE" id="PS51755"/>
    </source>
</evidence>
<dbReference type="InterPro" id="IPR016032">
    <property type="entry name" value="Sig_transdc_resp-reg_C-effctor"/>
</dbReference>
<evidence type="ECO:0000313" key="8">
    <source>
        <dbReference type="Proteomes" id="UP000479226"/>
    </source>
</evidence>
<dbReference type="PANTHER" id="PTHR35807">
    <property type="entry name" value="TRANSCRIPTIONAL REGULATOR REDD-RELATED"/>
    <property type="match status" value="1"/>
</dbReference>
<keyword evidence="8" id="KW-1185">Reference proteome</keyword>
<dbReference type="RefSeq" id="WP_165180155.1">
    <property type="nucleotide sequence ID" value="NZ_JAAKZI010000001.1"/>
</dbReference>
<dbReference type="CDD" id="cd15831">
    <property type="entry name" value="BTAD"/>
    <property type="match status" value="1"/>
</dbReference>
<dbReference type="PROSITE" id="PS51755">
    <property type="entry name" value="OMPR_PHOB"/>
    <property type="match status" value="1"/>
</dbReference>
<evidence type="ECO:0000256" key="2">
    <source>
        <dbReference type="ARBA" id="ARBA00023015"/>
    </source>
</evidence>
<dbReference type="Proteomes" id="UP000479226">
    <property type="component" value="Unassembled WGS sequence"/>
</dbReference>
<evidence type="ECO:0000256" key="4">
    <source>
        <dbReference type="ARBA" id="ARBA00023163"/>
    </source>
</evidence>
<keyword evidence="2" id="KW-0805">Transcription regulation</keyword>
<proteinExistence type="inferred from homology"/>
<dbReference type="SMART" id="SM00862">
    <property type="entry name" value="Trans_reg_C"/>
    <property type="match status" value="1"/>
</dbReference>
<dbReference type="Gene3D" id="1.10.10.10">
    <property type="entry name" value="Winged helix-like DNA-binding domain superfamily/Winged helix DNA-binding domain"/>
    <property type="match status" value="1"/>
</dbReference>
<feature type="domain" description="OmpR/PhoB-type" evidence="6">
    <location>
        <begin position="1"/>
        <end position="100"/>
    </location>
</feature>
<keyword evidence="3 5" id="KW-0238">DNA-binding</keyword>
<dbReference type="PANTHER" id="PTHR35807:SF1">
    <property type="entry name" value="TRANSCRIPTIONAL REGULATOR REDD"/>
    <property type="match status" value="1"/>
</dbReference>
<keyword evidence="4" id="KW-0804">Transcription</keyword>
<dbReference type="EMBL" id="JAAKZI010000001">
    <property type="protein sequence ID" value="NGN82080.1"/>
    <property type="molecule type" value="Genomic_DNA"/>
</dbReference>
<feature type="DNA-binding region" description="OmpR/PhoB-type" evidence="5">
    <location>
        <begin position="1"/>
        <end position="100"/>
    </location>
</feature>
<dbReference type="InterPro" id="IPR011990">
    <property type="entry name" value="TPR-like_helical_dom_sf"/>
</dbReference>
<dbReference type="SMART" id="SM01043">
    <property type="entry name" value="BTAD"/>
    <property type="match status" value="1"/>
</dbReference>
<evidence type="ECO:0000313" key="7">
    <source>
        <dbReference type="EMBL" id="NGN82080.1"/>
    </source>
</evidence>
<evidence type="ECO:0000256" key="3">
    <source>
        <dbReference type="ARBA" id="ARBA00023125"/>
    </source>
</evidence>